<comment type="caution">
    <text evidence="1">The sequence shown here is derived from an EMBL/GenBank/DDBJ whole genome shotgun (WGS) entry which is preliminary data.</text>
</comment>
<keyword evidence="2" id="KW-1185">Reference proteome</keyword>
<keyword evidence="1" id="KW-0418">Kinase</keyword>
<organism evidence="1 2">
    <name type="scientific">Pyrus ussuriensis x Pyrus communis</name>
    <dbReference type="NCBI Taxonomy" id="2448454"/>
    <lineage>
        <taxon>Eukaryota</taxon>
        <taxon>Viridiplantae</taxon>
        <taxon>Streptophyta</taxon>
        <taxon>Embryophyta</taxon>
        <taxon>Tracheophyta</taxon>
        <taxon>Spermatophyta</taxon>
        <taxon>Magnoliopsida</taxon>
        <taxon>eudicotyledons</taxon>
        <taxon>Gunneridae</taxon>
        <taxon>Pentapetalae</taxon>
        <taxon>rosids</taxon>
        <taxon>fabids</taxon>
        <taxon>Rosales</taxon>
        <taxon>Rosaceae</taxon>
        <taxon>Amygdaloideae</taxon>
        <taxon>Maleae</taxon>
        <taxon>Pyrus</taxon>
    </lineage>
</organism>
<name>A0A5N5G558_9ROSA</name>
<dbReference type="GO" id="GO:0030246">
    <property type="term" value="F:carbohydrate binding"/>
    <property type="evidence" value="ECO:0007669"/>
    <property type="project" value="UniProtKB-KW"/>
</dbReference>
<reference evidence="1 2" key="1">
    <citation type="submission" date="2019-09" db="EMBL/GenBank/DDBJ databases">
        <authorList>
            <person name="Ou C."/>
        </authorList>
    </citation>
    <scope>NUCLEOTIDE SEQUENCE [LARGE SCALE GENOMIC DNA]</scope>
    <source>
        <strain evidence="1">S2</strain>
        <tissue evidence="1">Leaf</tissue>
    </source>
</reference>
<dbReference type="GO" id="GO:0016301">
    <property type="term" value="F:kinase activity"/>
    <property type="evidence" value="ECO:0007669"/>
    <property type="project" value="UniProtKB-KW"/>
</dbReference>
<proteinExistence type="predicted"/>
<reference evidence="1 2" key="3">
    <citation type="submission" date="2019-11" db="EMBL/GenBank/DDBJ databases">
        <title>A de novo genome assembly of a pear dwarfing rootstock.</title>
        <authorList>
            <person name="Wang F."/>
            <person name="Wang J."/>
            <person name="Li S."/>
            <person name="Zhang Y."/>
            <person name="Fang M."/>
            <person name="Ma L."/>
            <person name="Zhao Y."/>
            <person name="Jiang S."/>
        </authorList>
    </citation>
    <scope>NUCLEOTIDE SEQUENCE [LARGE SCALE GENOMIC DNA]</scope>
    <source>
        <strain evidence="1">S2</strain>
        <tissue evidence="1">Leaf</tissue>
    </source>
</reference>
<dbReference type="AlphaFoldDB" id="A0A5N5G558"/>
<dbReference type="OrthoDB" id="1750881at2759"/>
<evidence type="ECO:0000313" key="1">
    <source>
        <dbReference type="EMBL" id="KAB2610519.1"/>
    </source>
</evidence>
<keyword evidence="1" id="KW-0675">Receptor</keyword>
<protein>
    <submittedName>
        <fullName evidence="1">G-type lectin S-receptor-like serine/threonine-protein kinase</fullName>
    </submittedName>
</protein>
<keyword evidence="1" id="KW-0808">Transferase</keyword>
<accession>A0A5N5G558</accession>
<gene>
    <name evidence="1" type="ORF">D8674_018551</name>
</gene>
<dbReference type="EMBL" id="SMOL01000487">
    <property type="protein sequence ID" value="KAB2610519.1"/>
    <property type="molecule type" value="Genomic_DNA"/>
</dbReference>
<keyword evidence="1" id="KW-0430">Lectin</keyword>
<reference evidence="2" key="2">
    <citation type="submission" date="2019-10" db="EMBL/GenBank/DDBJ databases">
        <title>A de novo genome assembly of a pear dwarfing rootstock.</title>
        <authorList>
            <person name="Wang F."/>
            <person name="Wang J."/>
            <person name="Li S."/>
            <person name="Zhang Y."/>
            <person name="Fang M."/>
            <person name="Ma L."/>
            <person name="Zhao Y."/>
            <person name="Jiang S."/>
        </authorList>
    </citation>
    <scope>NUCLEOTIDE SEQUENCE [LARGE SCALE GENOMIC DNA]</scope>
</reference>
<sequence>MALQVIETQNNPNNRSHITFKIHKLRSCKSDTRFPLSQRTIWTELELMVEFKFVDQTGVLDSLKTTRLPSTILNAEENLSETGISLFATQTTILSDATFFEYHMPI</sequence>
<evidence type="ECO:0000313" key="2">
    <source>
        <dbReference type="Proteomes" id="UP000327157"/>
    </source>
</evidence>
<dbReference type="Proteomes" id="UP000327157">
    <property type="component" value="Chromosome 17"/>
</dbReference>